<gene>
    <name evidence="2" type="ORF">LCGC14_3124010</name>
</gene>
<accession>A0A0F8W1P7</accession>
<organism evidence="2">
    <name type="scientific">marine sediment metagenome</name>
    <dbReference type="NCBI Taxonomy" id="412755"/>
    <lineage>
        <taxon>unclassified sequences</taxon>
        <taxon>metagenomes</taxon>
        <taxon>ecological metagenomes</taxon>
    </lineage>
</organism>
<dbReference type="AlphaFoldDB" id="A0A0F8W1P7"/>
<proteinExistence type="predicted"/>
<dbReference type="Pfam" id="PF01636">
    <property type="entry name" value="APH"/>
    <property type="match status" value="1"/>
</dbReference>
<feature type="domain" description="Aminoglycoside phosphotransferase" evidence="1">
    <location>
        <begin position="2"/>
        <end position="169"/>
    </location>
</feature>
<dbReference type="Gene3D" id="3.90.1200.10">
    <property type="match status" value="1"/>
</dbReference>
<dbReference type="InterPro" id="IPR002575">
    <property type="entry name" value="Aminoglycoside_PTrfase"/>
</dbReference>
<reference evidence="2" key="1">
    <citation type="journal article" date="2015" name="Nature">
        <title>Complex archaea that bridge the gap between prokaryotes and eukaryotes.</title>
        <authorList>
            <person name="Spang A."/>
            <person name="Saw J.H."/>
            <person name="Jorgensen S.L."/>
            <person name="Zaremba-Niedzwiedzka K."/>
            <person name="Martijn J."/>
            <person name="Lind A.E."/>
            <person name="van Eijk R."/>
            <person name="Schleper C."/>
            <person name="Guy L."/>
            <person name="Ettema T.J."/>
        </authorList>
    </citation>
    <scope>NUCLEOTIDE SEQUENCE</scope>
</reference>
<evidence type="ECO:0000259" key="1">
    <source>
        <dbReference type="Pfam" id="PF01636"/>
    </source>
</evidence>
<dbReference type="InterPro" id="IPR051678">
    <property type="entry name" value="AGP_Transferase"/>
</dbReference>
<dbReference type="InterPro" id="IPR041726">
    <property type="entry name" value="ACAD10_11_N"/>
</dbReference>
<name>A0A0F8W1P7_9ZZZZ</name>
<sequence>MPFFLMERVEGETIPRRLLRDDIYAEARRAMTGQLGAILANIHRVPTEGRGLNELPAPPPDRSPAENEVTRYEQTYRAVTPEPHPSFELAFRWLRQHLPPAEERTLVHGDYRIGNVIFGPEGARSILDWELAHIGDPMEDLGWICVRSWRFGNDDLPVGGIGTREEFWRAYEASGGSPVEPARVRFWEVFGNLRWGIICITQAKAYLDGLSPSVELAAIGRRTAETEWELLNLMEEG</sequence>
<protein>
    <recommendedName>
        <fullName evidence="1">Aminoglycoside phosphotransferase domain-containing protein</fullName>
    </recommendedName>
</protein>
<dbReference type="PANTHER" id="PTHR21310">
    <property type="entry name" value="AMINOGLYCOSIDE PHOSPHOTRANSFERASE-RELATED-RELATED"/>
    <property type="match status" value="1"/>
</dbReference>
<dbReference type="SUPFAM" id="SSF56112">
    <property type="entry name" value="Protein kinase-like (PK-like)"/>
    <property type="match status" value="1"/>
</dbReference>
<comment type="caution">
    <text evidence="2">The sequence shown here is derived from an EMBL/GenBank/DDBJ whole genome shotgun (WGS) entry which is preliminary data.</text>
</comment>
<dbReference type="InterPro" id="IPR011009">
    <property type="entry name" value="Kinase-like_dom_sf"/>
</dbReference>
<evidence type="ECO:0000313" key="2">
    <source>
        <dbReference type="EMBL" id="KKK50538.1"/>
    </source>
</evidence>
<dbReference type="EMBL" id="LAZR01067972">
    <property type="protein sequence ID" value="KKK50538.1"/>
    <property type="molecule type" value="Genomic_DNA"/>
</dbReference>
<dbReference type="CDD" id="cd05154">
    <property type="entry name" value="ACAD10_11_N-like"/>
    <property type="match status" value="1"/>
</dbReference>
<dbReference type="PANTHER" id="PTHR21310:SF57">
    <property type="entry name" value="BLR2944 PROTEIN"/>
    <property type="match status" value="1"/>
</dbReference>